<keyword evidence="9" id="KW-0472">Membrane</keyword>
<dbReference type="EMBL" id="JAJSOW010000003">
    <property type="protein sequence ID" value="KAI9194659.1"/>
    <property type="molecule type" value="Genomic_DNA"/>
</dbReference>
<keyword evidence="4 10" id="KW-0732">Signal</keyword>
<protein>
    <submittedName>
        <fullName evidence="13">Uncharacterized protein</fullName>
    </submittedName>
</protein>
<dbReference type="PROSITE" id="PS50011">
    <property type="entry name" value="PROTEIN_KINASE_DOM"/>
    <property type="match status" value="1"/>
</dbReference>
<keyword evidence="14" id="KW-1185">Reference proteome</keyword>
<organism evidence="13 14">
    <name type="scientific">Acer negundo</name>
    <name type="common">Box elder</name>
    <dbReference type="NCBI Taxonomy" id="4023"/>
    <lineage>
        <taxon>Eukaryota</taxon>
        <taxon>Viridiplantae</taxon>
        <taxon>Streptophyta</taxon>
        <taxon>Embryophyta</taxon>
        <taxon>Tracheophyta</taxon>
        <taxon>Spermatophyta</taxon>
        <taxon>Magnoliopsida</taxon>
        <taxon>eudicotyledons</taxon>
        <taxon>Gunneridae</taxon>
        <taxon>Pentapetalae</taxon>
        <taxon>rosids</taxon>
        <taxon>malvids</taxon>
        <taxon>Sapindales</taxon>
        <taxon>Sapindaceae</taxon>
        <taxon>Hippocastanoideae</taxon>
        <taxon>Acereae</taxon>
        <taxon>Acer</taxon>
    </lineage>
</organism>
<keyword evidence="2" id="KW-0052">Apoplast</keyword>
<evidence type="ECO:0000256" key="6">
    <source>
        <dbReference type="ARBA" id="ARBA00022840"/>
    </source>
</evidence>
<dbReference type="PROSITE" id="PS01180">
    <property type="entry name" value="CUB"/>
    <property type="match status" value="1"/>
</dbReference>
<dbReference type="AlphaFoldDB" id="A0AAD5JIF9"/>
<reference evidence="13" key="2">
    <citation type="submission" date="2023-02" db="EMBL/GenBank/DDBJ databases">
        <authorList>
            <person name="Swenson N.G."/>
            <person name="Wegrzyn J.L."/>
            <person name="Mcevoy S.L."/>
        </authorList>
    </citation>
    <scope>NUCLEOTIDE SEQUENCE</scope>
    <source>
        <strain evidence="13">91603</strain>
        <tissue evidence="13">Leaf</tissue>
    </source>
</reference>
<keyword evidence="9" id="KW-0812">Transmembrane</keyword>
<dbReference type="GO" id="GO:0005886">
    <property type="term" value="C:plasma membrane"/>
    <property type="evidence" value="ECO:0007669"/>
    <property type="project" value="TreeGrafter"/>
</dbReference>
<dbReference type="PANTHER" id="PTHR27001:SF931">
    <property type="entry name" value="OS11G0664100 PROTEIN"/>
    <property type="match status" value="1"/>
</dbReference>
<evidence type="ECO:0000256" key="2">
    <source>
        <dbReference type="ARBA" id="ARBA00022523"/>
    </source>
</evidence>
<dbReference type="SUPFAM" id="SSF49854">
    <property type="entry name" value="Spermadhesin, CUB domain"/>
    <property type="match status" value="2"/>
</dbReference>
<feature type="domain" description="CUB" evidence="11">
    <location>
        <begin position="442"/>
        <end position="552"/>
    </location>
</feature>
<feature type="signal peptide" evidence="10">
    <location>
        <begin position="1"/>
        <end position="20"/>
    </location>
</feature>
<keyword evidence="7" id="KW-1015">Disulfide bond</keyword>
<evidence type="ECO:0000256" key="10">
    <source>
        <dbReference type="SAM" id="SignalP"/>
    </source>
</evidence>
<dbReference type="InterPro" id="IPR000859">
    <property type="entry name" value="CUB_dom"/>
</dbReference>
<reference evidence="13" key="1">
    <citation type="journal article" date="2022" name="Plant J.">
        <title>Strategies of tolerance reflected in two North American maple genomes.</title>
        <authorList>
            <person name="McEvoy S.L."/>
            <person name="Sezen U.U."/>
            <person name="Trouern-Trend A."/>
            <person name="McMahon S.M."/>
            <person name="Schaberg P.G."/>
            <person name="Yang J."/>
            <person name="Wegrzyn J.L."/>
            <person name="Swenson N.G."/>
        </authorList>
    </citation>
    <scope>NUCLEOTIDE SEQUENCE</scope>
    <source>
        <strain evidence="13">91603</strain>
    </source>
</reference>
<dbReference type="InterPro" id="IPR011009">
    <property type="entry name" value="Kinase-like_dom_sf"/>
</dbReference>
<evidence type="ECO:0000313" key="14">
    <source>
        <dbReference type="Proteomes" id="UP001064489"/>
    </source>
</evidence>
<evidence type="ECO:0000256" key="4">
    <source>
        <dbReference type="ARBA" id="ARBA00022729"/>
    </source>
</evidence>
<sequence>MVRIFSTALLLYFLPQFPCSSPDETTFGLSYNGGRIMTEPVSVSLIWFGTGWQESGRDAVRNAITSLTPSPYEDPEVPTLGDWWDVIRQYKDSSNSPVTDRVDVGAECFFTGPHLHMTFDQVVEIGQAVFNETAIEGFGGNLSCNRVFEADENSIYHIVFSHTVMFLVGQKQREMMDLCNGKFQLEIFGNMTVNMTWAREPQNAADHCSNFIDGSYYVGPPNGDEKIDSLVGYMLAKIAEEVTDRDGSGWSSNEGTGLTVSSSCISPFRKMESGPPLYTDEDRKIRFNAVGLNGYRYIIPYIWNQKIRNCALISSEMCSSNAILVEHPRGHLKGGIVVNHTDGLQPYAPNQKCQWKIQLPNEAKFISFTINYLAVAQGSDDHLLICQSHSSLEICSVIQVNNGEFNRKFKVLGSRASIEFNSGDHVPFESRGWELSYSAGLCDGREDVYNRDGTIGYNTSSTGFSYVQGLSCQWILHGKPGTLVSLSFTHINISKDLDFIAIYNGTKQQIANFSGSYSGYDLPQMNLTGEVKIVFATQTDKGEGWSAKYHISSPVNRDKNVLLVIVIVVIAIAAVTISLAFIILAMLKRKRMYNSSMNSDGGLMLIRVNTRGEENRIGEGPSAVVYRAVSTNGNVVAVKARRDITSQTEMEEEILFKSSSHPNIVSLLGYAQDGLRKRYLVFEFMQRGDLSWNLRERGGALTWDKRLTIALQICSAIQMLHMYTKPPIYHGNIASENILLDEFCNAKLGGFGTANYCSSSSNRTNPEPTSEMAEDIWSFGLLLVELLRGDPIVNRGVYKNLGSLDQINELVGGRECLDRRLEIPNDKIIGLAKFGEIAKWCIGGCCRVEQGSENSPKVVDVLSSLRQVKKLFSPVLV</sequence>
<proteinExistence type="inferred from homology"/>
<dbReference type="Pfam" id="PF04674">
    <property type="entry name" value="Phi_1"/>
    <property type="match status" value="1"/>
</dbReference>
<evidence type="ECO:0000313" key="13">
    <source>
        <dbReference type="EMBL" id="KAI9194659.1"/>
    </source>
</evidence>
<dbReference type="GO" id="GO:0005524">
    <property type="term" value="F:ATP binding"/>
    <property type="evidence" value="ECO:0007669"/>
    <property type="project" value="UniProtKB-KW"/>
</dbReference>
<keyword evidence="6" id="KW-0067">ATP-binding</keyword>
<dbReference type="InterPro" id="IPR035914">
    <property type="entry name" value="Sperma_CUB_dom_sf"/>
</dbReference>
<keyword evidence="3" id="KW-0964">Secreted</keyword>
<dbReference type="Pfam" id="PF00431">
    <property type="entry name" value="CUB"/>
    <property type="match status" value="1"/>
</dbReference>
<dbReference type="GO" id="GO:0048046">
    <property type="term" value="C:apoplast"/>
    <property type="evidence" value="ECO:0007669"/>
    <property type="project" value="UniProtKB-SubCell"/>
</dbReference>
<evidence type="ECO:0000256" key="3">
    <source>
        <dbReference type="ARBA" id="ARBA00022525"/>
    </source>
</evidence>
<dbReference type="Gene3D" id="1.10.510.10">
    <property type="entry name" value="Transferase(Phosphotransferase) domain 1"/>
    <property type="match status" value="1"/>
</dbReference>
<dbReference type="SMART" id="SM00042">
    <property type="entry name" value="CUB"/>
    <property type="match status" value="2"/>
</dbReference>
<evidence type="ECO:0000256" key="5">
    <source>
        <dbReference type="ARBA" id="ARBA00022741"/>
    </source>
</evidence>
<comment type="caution">
    <text evidence="13">The sequence shown here is derived from an EMBL/GenBank/DDBJ whole genome shotgun (WGS) entry which is preliminary data.</text>
</comment>
<gene>
    <name evidence="13" type="ORF">LWI28_008013</name>
</gene>
<feature type="domain" description="Protein kinase" evidence="12">
    <location>
        <begin position="611"/>
        <end position="877"/>
    </location>
</feature>
<evidence type="ECO:0000256" key="9">
    <source>
        <dbReference type="SAM" id="Phobius"/>
    </source>
</evidence>
<evidence type="ECO:0000259" key="11">
    <source>
        <dbReference type="PROSITE" id="PS01180"/>
    </source>
</evidence>
<keyword evidence="5" id="KW-0547">Nucleotide-binding</keyword>
<dbReference type="Proteomes" id="UP001064489">
    <property type="component" value="Chromosome 1"/>
</dbReference>
<dbReference type="PANTHER" id="PTHR27001">
    <property type="entry name" value="OS01G0253100 PROTEIN"/>
    <property type="match status" value="1"/>
</dbReference>
<accession>A0AAD5JIF9</accession>
<dbReference type="InterPro" id="IPR006766">
    <property type="entry name" value="EXORDIUM-like"/>
</dbReference>
<dbReference type="SUPFAM" id="SSF56112">
    <property type="entry name" value="Protein kinase-like (PK-like)"/>
    <property type="match status" value="1"/>
</dbReference>
<evidence type="ECO:0000256" key="7">
    <source>
        <dbReference type="ARBA" id="ARBA00023157"/>
    </source>
</evidence>
<evidence type="ECO:0000259" key="12">
    <source>
        <dbReference type="PROSITE" id="PS50011"/>
    </source>
</evidence>
<dbReference type="Gene3D" id="2.60.120.290">
    <property type="entry name" value="Spermadhesin, CUB domain"/>
    <property type="match status" value="2"/>
</dbReference>
<feature type="transmembrane region" description="Helical" evidence="9">
    <location>
        <begin position="561"/>
        <end position="587"/>
    </location>
</feature>
<evidence type="ECO:0000256" key="8">
    <source>
        <dbReference type="ARBA" id="ARBA00023591"/>
    </source>
</evidence>
<keyword evidence="9" id="KW-1133">Transmembrane helix</keyword>
<dbReference type="Pfam" id="PF00069">
    <property type="entry name" value="Pkinase"/>
    <property type="match status" value="1"/>
</dbReference>
<comment type="subcellular location">
    <subcellularLocation>
        <location evidence="1">Secreted</location>
        <location evidence="1">Extracellular space</location>
        <location evidence="1">Apoplast</location>
    </subcellularLocation>
</comment>
<dbReference type="GO" id="GO:0004672">
    <property type="term" value="F:protein kinase activity"/>
    <property type="evidence" value="ECO:0007669"/>
    <property type="project" value="InterPro"/>
</dbReference>
<evidence type="ECO:0000256" key="1">
    <source>
        <dbReference type="ARBA" id="ARBA00004271"/>
    </source>
</evidence>
<comment type="similarity">
    <text evidence="8">Belongs to the EXORDIUM family.</text>
</comment>
<dbReference type="InterPro" id="IPR000719">
    <property type="entry name" value="Prot_kinase_dom"/>
</dbReference>
<name>A0AAD5JIF9_ACENE</name>
<feature type="chain" id="PRO_5042211313" evidence="10">
    <location>
        <begin position="21"/>
        <end position="877"/>
    </location>
</feature>